<dbReference type="AlphaFoldDB" id="A0A510GIF1"/>
<protein>
    <submittedName>
        <fullName evidence="1">Uncharacterized protein</fullName>
    </submittedName>
</protein>
<dbReference type="EMBL" id="AP019563">
    <property type="protein sequence ID" value="BBJ31131.1"/>
    <property type="molecule type" value="Genomic_DNA"/>
</dbReference>
<proteinExistence type="predicted"/>
<evidence type="ECO:0000313" key="1">
    <source>
        <dbReference type="EMBL" id="BBJ31131.1"/>
    </source>
</evidence>
<gene>
    <name evidence="1" type="ORF">RAS_02400</name>
</gene>
<sequence>MLKALHDGIRQEALKAYVEHCLAEIQISKNQEILENFRYEDSLARLQLYGNYNYDNNDTYIFEQEGVRKFV</sequence>
<reference evidence="1 2" key="1">
    <citation type="submission" date="2019-04" db="EMBL/GenBank/DDBJ databases">
        <title>Draft genome sequence of Rickettsia asiatica Maytaro1284.</title>
        <authorList>
            <person name="Thu M."/>
            <person name="Qiu Y."/>
            <person name="Nakao R."/>
        </authorList>
    </citation>
    <scope>NUCLEOTIDE SEQUENCE [LARGE SCALE GENOMIC DNA]</scope>
    <source>
        <strain evidence="1 2">Maytaro1284</strain>
    </source>
</reference>
<name>A0A510GIF1_9RICK</name>
<keyword evidence="2" id="KW-1185">Reference proteome</keyword>
<evidence type="ECO:0000313" key="2">
    <source>
        <dbReference type="Proteomes" id="UP000321183"/>
    </source>
</evidence>
<dbReference type="KEGG" id="ras:RAS_02400"/>
<organism evidence="1 2">
    <name type="scientific">Rickettsia asiatica</name>
    <dbReference type="NCBI Taxonomy" id="238800"/>
    <lineage>
        <taxon>Bacteria</taxon>
        <taxon>Pseudomonadati</taxon>
        <taxon>Pseudomonadota</taxon>
        <taxon>Alphaproteobacteria</taxon>
        <taxon>Rickettsiales</taxon>
        <taxon>Rickettsiaceae</taxon>
        <taxon>Rickettsieae</taxon>
        <taxon>Rickettsia</taxon>
        <taxon>spotted fever group</taxon>
    </lineage>
</organism>
<accession>A0A510GIF1</accession>
<dbReference type="Proteomes" id="UP000321183">
    <property type="component" value="Chromosome"/>
</dbReference>